<evidence type="ECO:0000313" key="3">
    <source>
        <dbReference type="Proteomes" id="UP000270296"/>
    </source>
</evidence>
<organism evidence="4">
    <name type="scientific">Soboliphyme baturini</name>
    <dbReference type="NCBI Taxonomy" id="241478"/>
    <lineage>
        <taxon>Eukaryota</taxon>
        <taxon>Metazoa</taxon>
        <taxon>Ecdysozoa</taxon>
        <taxon>Nematoda</taxon>
        <taxon>Enoplea</taxon>
        <taxon>Dorylaimia</taxon>
        <taxon>Dioctophymatida</taxon>
        <taxon>Dioctophymatoidea</taxon>
        <taxon>Soboliphymatidae</taxon>
        <taxon>Soboliphyme</taxon>
    </lineage>
</organism>
<keyword evidence="3" id="KW-1185">Reference proteome</keyword>
<reference evidence="4" key="1">
    <citation type="submission" date="2016-06" db="UniProtKB">
        <authorList>
            <consortium name="WormBaseParasite"/>
        </authorList>
    </citation>
    <scope>IDENTIFICATION</scope>
</reference>
<evidence type="ECO:0000256" key="1">
    <source>
        <dbReference type="SAM" id="MobiDB-lite"/>
    </source>
</evidence>
<dbReference type="WBParaSite" id="SBAD_0000370701-mRNA-1">
    <property type="protein sequence ID" value="SBAD_0000370701-mRNA-1"/>
    <property type="gene ID" value="SBAD_0000370701"/>
</dbReference>
<accession>A0A183IIV0</accession>
<protein>
    <submittedName>
        <fullName evidence="2 4">Uncharacterized protein</fullName>
    </submittedName>
</protein>
<proteinExistence type="predicted"/>
<name>A0A183IIV0_9BILA</name>
<evidence type="ECO:0000313" key="2">
    <source>
        <dbReference type="EMBL" id="VDP01523.1"/>
    </source>
</evidence>
<dbReference type="EMBL" id="UZAM01007806">
    <property type="protein sequence ID" value="VDP01523.1"/>
    <property type="molecule type" value="Genomic_DNA"/>
</dbReference>
<gene>
    <name evidence="2" type="ORF">SBAD_LOCUS3546</name>
</gene>
<feature type="compositionally biased region" description="Polar residues" evidence="1">
    <location>
        <begin position="1"/>
        <end position="11"/>
    </location>
</feature>
<dbReference type="Proteomes" id="UP000270296">
    <property type="component" value="Unassembled WGS sequence"/>
</dbReference>
<evidence type="ECO:0000313" key="4">
    <source>
        <dbReference type="WBParaSite" id="SBAD_0000370701-mRNA-1"/>
    </source>
</evidence>
<feature type="region of interest" description="Disordered" evidence="1">
    <location>
        <begin position="1"/>
        <end position="35"/>
    </location>
</feature>
<sequence length="178" mass="19505">MLKYQVTTLGRSQRRRSHPPAESLFDGQRKEDSTDSHWGVFSTVTLRRTGRSTSVSSLSSASTSSDSFIEWRTIYMTVDEVACFTVGFLLPTTPREAHFCPHLCPRLLASGRSSSKAPRIPTTATSTTQGEVRSFDGPLCFRPSHPASVVPNPSSAAWTGRIAFRAVIGELSLFVPIN</sequence>
<reference evidence="2 3" key="2">
    <citation type="submission" date="2018-11" db="EMBL/GenBank/DDBJ databases">
        <authorList>
            <consortium name="Pathogen Informatics"/>
        </authorList>
    </citation>
    <scope>NUCLEOTIDE SEQUENCE [LARGE SCALE GENOMIC DNA]</scope>
</reference>
<dbReference type="AlphaFoldDB" id="A0A183IIV0"/>